<dbReference type="SMART" id="SM00487">
    <property type="entry name" value="DEXDc"/>
    <property type="match status" value="1"/>
</dbReference>
<evidence type="ECO:0000256" key="9">
    <source>
        <dbReference type="ARBA" id="ARBA00022840"/>
    </source>
</evidence>
<dbReference type="PANTHER" id="PTHR30195">
    <property type="entry name" value="TYPE I SITE-SPECIFIC DEOXYRIBONUCLEASE PROTEIN SUBUNIT M AND R"/>
    <property type="match status" value="1"/>
</dbReference>
<dbReference type="GO" id="GO:0009035">
    <property type="term" value="F:type I site-specific deoxyribonuclease activity"/>
    <property type="evidence" value="ECO:0007669"/>
    <property type="project" value="UniProtKB-EC"/>
</dbReference>
<sequence>MSKQFNEMSRVQFPGILHLMRLGYKFISRNTVESIKDPENNILKPILEKQFFKLNPDATKKNFEDEYKDIRTELTNNDLGREFFNRIQNKGNSNFKFIDWNDWNSNSLLVSYEIPCKNGDEEFRPDATIFVNGIPLAYIEFKKPNVIRNGQTGMRSEFTRMNYRFQNKAFKTFHNITQLIGFTDNMDYSEDYGMHTTGSYYCTSSYSQAFFNSMHEERAEELNKEIGSISDEDIETVLKDANKIAIKDTTEFKTNCDPNTPANSFLTSLFSKDRFKFFLRFGLAYDQTRKDNGTLTLQKQVMRYPQYFATRAIWDAINAGVKKGVIWHTQGSGKTALAFYNIQYLKYALQKKSIIPQFYFIVDRIDLANQAENAFLNRGLKVKRINSKRELNHPFTEDVAVVNIQKINEDTNLTDTSGYESLNKQNIYFIDEAHRSYNDKGSYLPNLYNADKNSIKIALTGTPLINIDQHGKKEKRKTTREIFGDYLNKYYYDQSIQDGFTLRLMREEVTTEYKKKFRNIVDNLQEEVKKGELKKKDILAHPNYCSPLLDYILNDFKQSKEIYGDDTIGGMIVADSSEQARELYKLFKEKKSNNETTFTASLILSDEDDKETRNNEVKAFKDGKTDFLIVYNMLLTGFNAPRLKKLYLGRVIKAHNLLQALTRVNRPYHNFRVGYIVDFANISKEFDKTNQAYFAELNREYEDSGEDFKNIYGSLFVPAEDIEKNLKNAELVLVEYDTDNLENFSKQIDDVPKKGQLIELAKTLRELKEDYNVARLLSYDDLVQKIKAKDVSKLLNAVQDRIRTLNLIEDANLDTGKDILNVVMNNWTFEFEKGDSEELKLVADDYRKEEEKARQIINRNWDQKDPEWVNLFTEFRRIMKKQHIKEISVEETKNNTAKIKEIIFEMKNLNAKNERLAQAFNGDAKYARSFKAVVYDNNGKDAYSVRENPSVYYVMKNSKSKLDDEVAKNSAVLTNESYFDKKAIQALLQNNRSLESKVTLPEIKEISNLLTKEYHDEYEGIS</sequence>
<evidence type="ECO:0000256" key="4">
    <source>
        <dbReference type="ARBA" id="ARBA00022722"/>
    </source>
</evidence>
<keyword evidence="8 12" id="KW-0378">Hydrolase</keyword>
<keyword evidence="4" id="KW-0540">Nuclease</keyword>
<dbReference type="Pfam" id="PF04313">
    <property type="entry name" value="HSDR_N"/>
    <property type="match status" value="1"/>
</dbReference>
<keyword evidence="10" id="KW-0238">DNA-binding</keyword>
<comment type="similarity">
    <text evidence="2">Belongs to the HsdR family.</text>
</comment>
<dbReference type="Pfam" id="PF18766">
    <property type="entry name" value="SWI2_SNF2"/>
    <property type="match status" value="1"/>
</dbReference>
<evidence type="ECO:0000313" key="13">
    <source>
        <dbReference type="Proteomes" id="UP000004069"/>
    </source>
</evidence>
<organism evidence="12 13">
    <name type="scientific">Lactobacillus amylolyticus DSM 11664</name>
    <dbReference type="NCBI Taxonomy" id="585524"/>
    <lineage>
        <taxon>Bacteria</taxon>
        <taxon>Bacillati</taxon>
        <taxon>Bacillota</taxon>
        <taxon>Bacilli</taxon>
        <taxon>Lactobacillales</taxon>
        <taxon>Lactobacillaceae</taxon>
        <taxon>Lactobacillus</taxon>
    </lineage>
</organism>
<dbReference type="GO" id="GO:0003677">
    <property type="term" value="F:DNA binding"/>
    <property type="evidence" value="ECO:0007669"/>
    <property type="project" value="UniProtKB-KW"/>
</dbReference>
<dbReference type="Pfam" id="PF22679">
    <property type="entry name" value="T1R_D3-like"/>
    <property type="match status" value="1"/>
</dbReference>
<evidence type="ECO:0000256" key="8">
    <source>
        <dbReference type="ARBA" id="ARBA00022801"/>
    </source>
</evidence>
<dbReference type="InterPro" id="IPR040980">
    <property type="entry name" value="SWI2_SNF2"/>
</dbReference>
<proteinExistence type="inferred from homology"/>
<dbReference type="RefSeq" id="WP_006352619.1">
    <property type="nucleotide sequence ID" value="NZ_ADNY01000063.1"/>
</dbReference>
<protein>
    <recommendedName>
        <fullName evidence="3">type I site-specific deoxyribonuclease</fullName>
        <ecNumber evidence="3">3.1.21.3</ecNumber>
    </recommendedName>
</protein>
<dbReference type="InterPro" id="IPR027417">
    <property type="entry name" value="P-loop_NTPase"/>
</dbReference>
<name>D4YVA9_9LACO</name>
<dbReference type="Gene3D" id="3.40.50.300">
    <property type="entry name" value="P-loop containing nucleotide triphosphate hydrolases"/>
    <property type="match status" value="2"/>
</dbReference>
<reference evidence="12 13" key="1">
    <citation type="submission" date="2010-04" db="EMBL/GenBank/DDBJ databases">
        <authorList>
            <person name="Muzny D."/>
            <person name="Qin X."/>
            <person name="Deng J."/>
            <person name="Jiang H."/>
            <person name="Liu Y."/>
            <person name="Qu J."/>
            <person name="Song X.-Z."/>
            <person name="Zhang L."/>
            <person name="Thornton R."/>
            <person name="Coyle M."/>
            <person name="Francisco L."/>
            <person name="Jackson L."/>
            <person name="Javaid M."/>
            <person name="Korchina V."/>
            <person name="Kovar C."/>
            <person name="Mata R."/>
            <person name="Mathew T."/>
            <person name="Ngo R."/>
            <person name="Nguyen L."/>
            <person name="Nguyen N."/>
            <person name="Okwuonu G."/>
            <person name="Ongeri F."/>
            <person name="Pham C."/>
            <person name="Simmons D."/>
            <person name="Wilczek-Boney K."/>
            <person name="Hale W."/>
            <person name="Jakkamsetti A."/>
            <person name="Pham P."/>
            <person name="Ruth R."/>
            <person name="San Lucas F."/>
            <person name="Warren J."/>
            <person name="Zhang J."/>
            <person name="Zhao Z."/>
            <person name="Zhou C."/>
            <person name="Zhu D."/>
            <person name="Lee S."/>
            <person name="Bess C."/>
            <person name="Blankenburg K."/>
            <person name="Forbes L."/>
            <person name="Fu Q."/>
            <person name="Gubbala S."/>
            <person name="Hirani K."/>
            <person name="Jayaseelan J.C."/>
            <person name="Lara F."/>
            <person name="Munidasa M."/>
            <person name="Palculict T."/>
            <person name="Patil S."/>
            <person name="Pu L.-L."/>
            <person name="Saada N."/>
            <person name="Tang L."/>
            <person name="Weissenberger G."/>
            <person name="Zhu Y."/>
            <person name="Hemphill L."/>
            <person name="Shang Y."/>
            <person name="Youmans B."/>
            <person name="Ayvaz T."/>
            <person name="Ross M."/>
            <person name="Santibanez J."/>
            <person name="Aqrawi P."/>
            <person name="Gross S."/>
            <person name="Joshi V."/>
            <person name="Fowler G."/>
            <person name="Nazareth L."/>
            <person name="Reid J."/>
            <person name="Worley K."/>
            <person name="Petrosino J."/>
            <person name="Highlander S."/>
            <person name="Gibbs R."/>
        </authorList>
    </citation>
    <scope>NUCLEOTIDE SEQUENCE [LARGE SCALE GENOMIC DNA]</scope>
    <source>
        <strain evidence="12 13">DSM 11664</strain>
    </source>
</reference>
<dbReference type="Proteomes" id="UP000004069">
    <property type="component" value="Unassembled WGS sequence"/>
</dbReference>
<dbReference type="InterPro" id="IPR014001">
    <property type="entry name" value="Helicase_ATP-bd"/>
</dbReference>
<keyword evidence="9" id="KW-0067">ATP-binding</keyword>
<dbReference type="CDD" id="cd22332">
    <property type="entry name" value="HsdR_N"/>
    <property type="match status" value="1"/>
</dbReference>
<dbReference type="Gene3D" id="3.90.1570.50">
    <property type="match status" value="1"/>
</dbReference>
<comment type="caution">
    <text evidence="12">The sequence shown here is derived from an EMBL/GenBank/DDBJ whole genome shotgun (WGS) entry which is preliminary data.</text>
</comment>
<evidence type="ECO:0000256" key="6">
    <source>
        <dbReference type="ARBA" id="ARBA00022747"/>
    </source>
</evidence>
<keyword evidence="7" id="KW-0255">Endonuclease</keyword>
<evidence type="ECO:0000259" key="11">
    <source>
        <dbReference type="PROSITE" id="PS51192"/>
    </source>
</evidence>
<accession>D4YVA9</accession>
<dbReference type="OrthoDB" id="9758243at2"/>
<gene>
    <name evidence="12" type="primary">hsdR</name>
    <name evidence="12" type="ORF">HMPREF0493_1470</name>
</gene>
<dbReference type="InterPro" id="IPR007409">
    <property type="entry name" value="Restrct_endonuc_type1_HsdR_N"/>
</dbReference>
<dbReference type="GO" id="GO:0009307">
    <property type="term" value="P:DNA restriction-modification system"/>
    <property type="evidence" value="ECO:0007669"/>
    <property type="project" value="UniProtKB-KW"/>
</dbReference>
<dbReference type="EMBL" id="ADNY01000063">
    <property type="protein sequence ID" value="EFG54890.1"/>
    <property type="molecule type" value="Genomic_DNA"/>
</dbReference>
<feature type="domain" description="Helicase ATP-binding" evidence="11">
    <location>
        <begin position="315"/>
        <end position="481"/>
    </location>
</feature>
<comment type="catalytic activity">
    <reaction evidence="1">
        <text>Endonucleolytic cleavage of DNA to give random double-stranded fragments with terminal 5'-phosphates, ATP is simultaneously hydrolyzed.</text>
        <dbReference type="EC" id="3.1.21.3"/>
    </reaction>
</comment>
<dbReference type="EC" id="3.1.21.3" evidence="3"/>
<keyword evidence="5" id="KW-0547">Nucleotide-binding</keyword>
<dbReference type="GO" id="GO:0005524">
    <property type="term" value="F:ATP binding"/>
    <property type="evidence" value="ECO:0007669"/>
    <property type="project" value="UniProtKB-KW"/>
</dbReference>
<keyword evidence="6" id="KW-0680">Restriction system</keyword>
<dbReference type="SUPFAM" id="SSF52540">
    <property type="entry name" value="P-loop containing nucleoside triphosphate hydrolases"/>
    <property type="match status" value="2"/>
</dbReference>
<evidence type="ECO:0000256" key="10">
    <source>
        <dbReference type="ARBA" id="ARBA00023125"/>
    </source>
</evidence>
<evidence type="ECO:0000256" key="5">
    <source>
        <dbReference type="ARBA" id="ARBA00022741"/>
    </source>
</evidence>
<dbReference type="InterPro" id="IPR051268">
    <property type="entry name" value="Type-I_R_enzyme_R_subunit"/>
</dbReference>
<dbReference type="AlphaFoldDB" id="D4YVA9"/>
<evidence type="ECO:0000313" key="12">
    <source>
        <dbReference type="EMBL" id="EFG54890.1"/>
    </source>
</evidence>
<keyword evidence="13" id="KW-1185">Reference proteome</keyword>
<dbReference type="InterPro" id="IPR055180">
    <property type="entry name" value="HsdR_RecA-like_helicase_dom_2"/>
</dbReference>
<evidence type="ECO:0000256" key="2">
    <source>
        <dbReference type="ARBA" id="ARBA00008598"/>
    </source>
</evidence>
<dbReference type="PANTHER" id="PTHR30195:SF15">
    <property type="entry name" value="TYPE I RESTRICTION ENZYME HINDI ENDONUCLEASE SUBUNIT"/>
    <property type="match status" value="1"/>
</dbReference>
<evidence type="ECO:0000256" key="3">
    <source>
        <dbReference type="ARBA" id="ARBA00012654"/>
    </source>
</evidence>
<evidence type="ECO:0000256" key="1">
    <source>
        <dbReference type="ARBA" id="ARBA00000851"/>
    </source>
</evidence>
<dbReference type="eggNOG" id="COG0610">
    <property type="taxonomic scope" value="Bacteria"/>
</dbReference>
<evidence type="ECO:0000256" key="7">
    <source>
        <dbReference type="ARBA" id="ARBA00022759"/>
    </source>
</evidence>
<dbReference type="PROSITE" id="PS51192">
    <property type="entry name" value="HELICASE_ATP_BIND_1"/>
    <property type="match status" value="1"/>
</dbReference>